<dbReference type="PANTHER" id="PTHR40663">
    <property type="match status" value="1"/>
</dbReference>
<dbReference type="Pfam" id="PF21476">
    <property type="entry name" value="PF0610-like_N"/>
    <property type="match status" value="1"/>
</dbReference>
<organism evidence="4 6">
    <name type="scientific">Haloferax larsenii</name>
    <dbReference type="NCBI Taxonomy" id="302484"/>
    <lineage>
        <taxon>Archaea</taxon>
        <taxon>Methanobacteriati</taxon>
        <taxon>Methanobacteriota</taxon>
        <taxon>Stenosarchaea group</taxon>
        <taxon>Halobacteria</taxon>
        <taxon>Halobacteriales</taxon>
        <taxon>Haloferacaceae</taxon>
        <taxon>Haloferax</taxon>
    </lineage>
</organism>
<feature type="region of interest" description="Disordered" evidence="1">
    <location>
        <begin position="1"/>
        <end position="29"/>
    </location>
</feature>
<feature type="domain" description="PF0610-like winged HTH N-terminal" evidence="2">
    <location>
        <begin position="9"/>
        <end position="58"/>
    </location>
</feature>
<dbReference type="RefSeq" id="WP_007539256.1">
    <property type="nucleotide sequence ID" value="NZ_CP078063.1"/>
</dbReference>
<sequence length="99" mass="10802">MTDRESSATTRQRIADALRSDPATASELSTTVGVPASSVYGHLQHVARSIHGDDDEQFLVAPPECRDCGFSAFDDPVNYPSRCPECRSEGIEEAVFKIE</sequence>
<protein>
    <submittedName>
        <fullName evidence="5">Transcriptional regulator</fullName>
    </submittedName>
</protein>
<dbReference type="Gene3D" id="1.10.10.10">
    <property type="entry name" value="Winged helix-like DNA-binding domain superfamily/Winged helix DNA-binding domain"/>
    <property type="match status" value="1"/>
</dbReference>
<dbReference type="SUPFAM" id="SSF46785">
    <property type="entry name" value="Winged helix' DNA-binding domain"/>
    <property type="match status" value="1"/>
</dbReference>
<feature type="domain" description="PF0610-like rubredoxin-like zinc beta-ribbon C-terminal" evidence="3">
    <location>
        <begin position="62"/>
        <end position="99"/>
    </location>
</feature>
<dbReference type="EMBL" id="CP078063">
    <property type="protein sequence ID" value="UVE49266.1"/>
    <property type="molecule type" value="Genomic_DNA"/>
</dbReference>
<name>A0A1H7HXU8_HALLR</name>
<keyword evidence="7" id="KW-1185">Reference proteome</keyword>
<reference evidence="5" key="2">
    <citation type="submission" date="2021-07" db="EMBL/GenBank/DDBJ databases">
        <title>Studies on halocins as antimicrobial molecules from haloarchaea.</title>
        <authorList>
            <person name="Kumar S."/>
            <person name="Khare S.K."/>
        </authorList>
    </citation>
    <scope>NUCLEOTIDE SEQUENCE</scope>
    <source>
        <strain evidence="5">NCIM 5678</strain>
    </source>
</reference>
<dbReference type="Proteomes" id="UP000183894">
    <property type="component" value="Unassembled WGS sequence"/>
</dbReference>
<proteinExistence type="predicted"/>
<dbReference type="InterPro" id="IPR036388">
    <property type="entry name" value="WH-like_DNA-bd_sf"/>
</dbReference>
<evidence type="ECO:0000259" key="2">
    <source>
        <dbReference type="Pfam" id="PF21476"/>
    </source>
</evidence>
<dbReference type="InterPro" id="IPR049159">
    <property type="entry name" value="PF0610-like_wHTH_N"/>
</dbReference>
<dbReference type="AlphaFoldDB" id="A0A1H7HXU8"/>
<evidence type="ECO:0000313" key="6">
    <source>
        <dbReference type="Proteomes" id="UP000183894"/>
    </source>
</evidence>
<evidence type="ECO:0000313" key="5">
    <source>
        <dbReference type="EMBL" id="UVE49266.1"/>
    </source>
</evidence>
<reference evidence="4 6" key="1">
    <citation type="submission" date="2016-10" db="EMBL/GenBank/DDBJ databases">
        <authorList>
            <person name="de Groot N.N."/>
        </authorList>
    </citation>
    <scope>NUCLEOTIDE SEQUENCE [LARGE SCALE GENOMIC DNA]</scope>
    <source>
        <strain evidence="4 6">CDM_5</strain>
    </source>
</reference>
<dbReference type="PANTHER" id="PTHR40663:SF2">
    <property type="entry name" value="TRANSCRIPTIONAL REGULATOR"/>
    <property type="match status" value="1"/>
</dbReference>
<dbReference type="InterPro" id="IPR036390">
    <property type="entry name" value="WH_DNA-bd_sf"/>
</dbReference>
<dbReference type="GeneID" id="74529244"/>
<dbReference type="InterPro" id="IPR057022">
    <property type="entry name" value="PF0610-like_Zn_ribbon_C"/>
</dbReference>
<dbReference type="OrthoDB" id="30924at2157"/>
<evidence type="ECO:0000256" key="1">
    <source>
        <dbReference type="SAM" id="MobiDB-lite"/>
    </source>
</evidence>
<dbReference type="EMBL" id="FOAD01000001">
    <property type="protein sequence ID" value="SEK55183.1"/>
    <property type="molecule type" value="Genomic_DNA"/>
</dbReference>
<dbReference type="Proteomes" id="UP001058330">
    <property type="component" value="Chromosome"/>
</dbReference>
<evidence type="ECO:0000259" key="3">
    <source>
        <dbReference type="Pfam" id="PF23470"/>
    </source>
</evidence>
<evidence type="ECO:0000313" key="7">
    <source>
        <dbReference type="Proteomes" id="UP001058330"/>
    </source>
</evidence>
<dbReference type="CDD" id="cd00090">
    <property type="entry name" value="HTH_ARSR"/>
    <property type="match status" value="1"/>
</dbReference>
<accession>A0A1H7HXU8</accession>
<dbReference type="InterPro" id="IPR011991">
    <property type="entry name" value="ArsR-like_HTH"/>
</dbReference>
<gene>
    <name evidence="5" type="ORF">KU306_10045</name>
    <name evidence="4" type="ORF">SAMN04488691_101725</name>
</gene>
<dbReference type="Pfam" id="PF23470">
    <property type="entry name" value="Zn_ribbon_PF0610"/>
    <property type="match status" value="1"/>
</dbReference>
<dbReference type="InterPro" id="IPR038767">
    <property type="entry name" value="PF0610-like"/>
</dbReference>
<evidence type="ECO:0000313" key="4">
    <source>
        <dbReference type="EMBL" id="SEK55183.1"/>
    </source>
</evidence>